<dbReference type="GeneTree" id="ENSGT00940000163911"/>
<organism evidence="2 3">
    <name type="scientific">Gasterosteus aculeatus aculeatus</name>
    <name type="common">three-spined stickleback</name>
    <dbReference type="NCBI Taxonomy" id="481459"/>
    <lineage>
        <taxon>Eukaryota</taxon>
        <taxon>Metazoa</taxon>
        <taxon>Chordata</taxon>
        <taxon>Craniata</taxon>
        <taxon>Vertebrata</taxon>
        <taxon>Euteleostomi</taxon>
        <taxon>Actinopterygii</taxon>
        <taxon>Neopterygii</taxon>
        <taxon>Teleostei</taxon>
        <taxon>Neoteleostei</taxon>
        <taxon>Acanthomorphata</taxon>
        <taxon>Eupercaria</taxon>
        <taxon>Perciformes</taxon>
        <taxon>Cottioidei</taxon>
        <taxon>Gasterosteales</taxon>
        <taxon>Gasterosteidae</taxon>
        <taxon>Gasterosteus</taxon>
    </lineage>
</organism>
<name>A0AAQ4PLL4_GASAC</name>
<dbReference type="SUPFAM" id="SSF56436">
    <property type="entry name" value="C-type lectin-like"/>
    <property type="match status" value="1"/>
</dbReference>
<dbReference type="InterPro" id="IPR016186">
    <property type="entry name" value="C-type_lectin-like/link_sf"/>
</dbReference>
<evidence type="ECO:0000313" key="3">
    <source>
        <dbReference type="Proteomes" id="UP000007635"/>
    </source>
</evidence>
<sequence length="172" mass="19370">AARSSICCSFVSTVRAGATFFISSSVDPYTLVFEGMSWVEAQKFCRLHETDLASVRSLKESEEIQIILQENMEVWIGLHRDSWNWSDGTNFSFSRWLDGQPDIDTKPEACVSMLNGGWNDTLCSTGLYFILTPTWRTRPSVTTSCGRWGTQICLNVTLRAAPLRKPDFISLV</sequence>
<accession>A0AAQ4PLL4</accession>
<keyword evidence="3" id="KW-1185">Reference proteome</keyword>
<dbReference type="Proteomes" id="UP000007635">
    <property type="component" value="Chromosome VII"/>
</dbReference>
<proteinExistence type="predicted"/>
<evidence type="ECO:0000313" key="2">
    <source>
        <dbReference type="Ensembl" id="ENSGACP00000039273.1"/>
    </source>
</evidence>
<dbReference type="PROSITE" id="PS50041">
    <property type="entry name" value="C_TYPE_LECTIN_2"/>
    <property type="match status" value="1"/>
</dbReference>
<dbReference type="InterPro" id="IPR016187">
    <property type="entry name" value="CTDL_fold"/>
</dbReference>
<dbReference type="Ensembl" id="ENSGACT00000086725.1">
    <property type="protein sequence ID" value="ENSGACP00000039273.1"/>
    <property type="gene ID" value="ENSGACG00000035949.1"/>
</dbReference>
<reference evidence="2 3" key="1">
    <citation type="journal article" date="2021" name="G3 (Bethesda)">
        <title>Improved contiguity of the threespine stickleback genome using long-read sequencing.</title>
        <authorList>
            <person name="Nath S."/>
            <person name="Shaw D.E."/>
            <person name="White M.A."/>
        </authorList>
    </citation>
    <scope>NUCLEOTIDE SEQUENCE [LARGE SCALE GENOMIC DNA]</scope>
    <source>
        <strain evidence="2 3">Lake Benthic</strain>
    </source>
</reference>
<feature type="domain" description="C-type lectin" evidence="1">
    <location>
        <begin position="29"/>
        <end position="132"/>
    </location>
</feature>
<dbReference type="PANTHER" id="PTHR45784:SF3">
    <property type="entry name" value="C-TYPE LECTIN DOMAIN FAMILY 4 MEMBER K-LIKE-RELATED"/>
    <property type="match status" value="1"/>
</dbReference>
<dbReference type="AlphaFoldDB" id="A0AAQ4PLL4"/>
<dbReference type="Gene3D" id="3.10.100.10">
    <property type="entry name" value="Mannose-Binding Protein A, subunit A"/>
    <property type="match status" value="1"/>
</dbReference>
<protein>
    <recommendedName>
        <fullName evidence="1">C-type lectin domain-containing protein</fullName>
    </recommendedName>
</protein>
<dbReference type="SMART" id="SM00034">
    <property type="entry name" value="CLECT"/>
    <property type="match status" value="1"/>
</dbReference>
<dbReference type="InterPro" id="IPR001304">
    <property type="entry name" value="C-type_lectin-like"/>
</dbReference>
<dbReference type="Pfam" id="PF00059">
    <property type="entry name" value="Lectin_C"/>
    <property type="match status" value="1"/>
</dbReference>
<dbReference type="PANTHER" id="PTHR45784">
    <property type="entry name" value="C-TYPE LECTIN DOMAIN FAMILY 20 MEMBER A-RELATED"/>
    <property type="match status" value="1"/>
</dbReference>
<reference evidence="2" key="3">
    <citation type="submission" date="2025-09" db="UniProtKB">
        <authorList>
            <consortium name="Ensembl"/>
        </authorList>
    </citation>
    <scope>IDENTIFICATION</scope>
</reference>
<reference evidence="2" key="2">
    <citation type="submission" date="2025-08" db="UniProtKB">
        <authorList>
            <consortium name="Ensembl"/>
        </authorList>
    </citation>
    <scope>IDENTIFICATION</scope>
</reference>
<evidence type="ECO:0000259" key="1">
    <source>
        <dbReference type="PROSITE" id="PS50041"/>
    </source>
</evidence>